<sequence>MKLNAFYFKTGTIKQNKMINLTTSIPEFQVMFQPAYSASDFFEPFYICSRTNII</sequence>
<gene>
    <name evidence="1" type="ORF">ASCRUDRAFT_80083</name>
</gene>
<evidence type="ECO:0000313" key="1">
    <source>
        <dbReference type="EMBL" id="ODV62618.1"/>
    </source>
</evidence>
<dbReference type="InParanoid" id="A0A1D2VLY2"/>
<proteinExistence type="predicted"/>
<dbReference type="Proteomes" id="UP000095038">
    <property type="component" value="Unassembled WGS sequence"/>
</dbReference>
<dbReference type="RefSeq" id="XP_020048925.1">
    <property type="nucleotide sequence ID" value="XM_020194455.1"/>
</dbReference>
<evidence type="ECO:0000313" key="2">
    <source>
        <dbReference type="Proteomes" id="UP000095038"/>
    </source>
</evidence>
<reference evidence="2" key="1">
    <citation type="submission" date="2016-05" db="EMBL/GenBank/DDBJ databases">
        <title>Comparative genomics of biotechnologically important yeasts.</title>
        <authorList>
            <consortium name="DOE Joint Genome Institute"/>
            <person name="Riley R."/>
            <person name="Haridas S."/>
            <person name="Wolfe K.H."/>
            <person name="Lopes M.R."/>
            <person name="Hittinger C.T."/>
            <person name="Goker M."/>
            <person name="Salamov A."/>
            <person name="Wisecaver J."/>
            <person name="Long T.M."/>
            <person name="Aerts A.L."/>
            <person name="Barry K."/>
            <person name="Choi C."/>
            <person name="Clum A."/>
            <person name="Coughlan A.Y."/>
            <person name="Deshpande S."/>
            <person name="Douglass A.P."/>
            <person name="Hanson S.J."/>
            <person name="Klenk H.-P."/>
            <person name="Labutti K."/>
            <person name="Lapidus A."/>
            <person name="Lindquist E."/>
            <person name="Lipzen A."/>
            <person name="Meier-Kolthoff J.P."/>
            <person name="Ohm R.A."/>
            <person name="Otillar R.P."/>
            <person name="Pangilinan J."/>
            <person name="Peng Y."/>
            <person name="Rokas A."/>
            <person name="Rosa C.A."/>
            <person name="Scheuner C."/>
            <person name="Sibirny A.A."/>
            <person name="Slot J.C."/>
            <person name="Stielow J.B."/>
            <person name="Sun H."/>
            <person name="Kurtzman C.P."/>
            <person name="Blackwell M."/>
            <person name="Grigoriev I.V."/>
            <person name="Jeffries T.W."/>
        </authorList>
    </citation>
    <scope>NUCLEOTIDE SEQUENCE [LARGE SCALE GENOMIC DNA]</scope>
    <source>
        <strain evidence="2">DSM 1968</strain>
    </source>
</reference>
<keyword evidence="2" id="KW-1185">Reference proteome</keyword>
<accession>A0A1D2VLY2</accession>
<protein>
    <submittedName>
        <fullName evidence="1">Uncharacterized protein</fullName>
    </submittedName>
</protein>
<dbReference type="AlphaFoldDB" id="A0A1D2VLY2"/>
<dbReference type="GeneID" id="30968091"/>
<dbReference type="EMBL" id="KV454477">
    <property type="protein sequence ID" value="ODV62618.1"/>
    <property type="molecule type" value="Genomic_DNA"/>
</dbReference>
<organism evidence="1 2">
    <name type="scientific">Ascoidea rubescens DSM 1968</name>
    <dbReference type="NCBI Taxonomy" id="1344418"/>
    <lineage>
        <taxon>Eukaryota</taxon>
        <taxon>Fungi</taxon>
        <taxon>Dikarya</taxon>
        <taxon>Ascomycota</taxon>
        <taxon>Saccharomycotina</taxon>
        <taxon>Saccharomycetes</taxon>
        <taxon>Ascoideaceae</taxon>
        <taxon>Ascoidea</taxon>
    </lineage>
</organism>
<name>A0A1D2VLY2_9ASCO</name>